<dbReference type="InterPro" id="IPR029044">
    <property type="entry name" value="Nucleotide-diphossugar_trans"/>
</dbReference>
<proteinExistence type="predicted"/>
<gene>
    <name evidence="2" type="ORF">JIN78_05035</name>
</gene>
<name>A0A934VLZ3_9BACT</name>
<keyword evidence="3" id="KW-1185">Reference proteome</keyword>
<comment type="caution">
    <text evidence="2">The sequence shown here is derived from an EMBL/GenBank/DDBJ whole genome shotgun (WGS) entry which is preliminary data.</text>
</comment>
<organism evidence="2 3">
    <name type="scientific">Roseibacillus ishigakijimensis</name>
    <dbReference type="NCBI Taxonomy" id="454146"/>
    <lineage>
        <taxon>Bacteria</taxon>
        <taxon>Pseudomonadati</taxon>
        <taxon>Verrucomicrobiota</taxon>
        <taxon>Verrucomicrobiia</taxon>
        <taxon>Verrucomicrobiales</taxon>
        <taxon>Verrucomicrobiaceae</taxon>
        <taxon>Roseibacillus</taxon>
    </lineage>
</organism>
<dbReference type="AlphaFoldDB" id="A0A934VLZ3"/>
<dbReference type="SUPFAM" id="SSF53448">
    <property type="entry name" value="Nucleotide-diphospho-sugar transferases"/>
    <property type="match status" value="1"/>
</dbReference>
<evidence type="ECO:0000313" key="3">
    <source>
        <dbReference type="Proteomes" id="UP000604083"/>
    </source>
</evidence>
<reference evidence="2" key="1">
    <citation type="submission" date="2021-01" db="EMBL/GenBank/DDBJ databases">
        <title>Modified the classification status of verrucomicrobia.</title>
        <authorList>
            <person name="Feng X."/>
        </authorList>
    </citation>
    <scope>NUCLEOTIDE SEQUENCE</scope>
    <source>
        <strain evidence="2">KCTC 12986</strain>
    </source>
</reference>
<dbReference type="EMBL" id="JAENIO010000008">
    <property type="protein sequence ID" value="MBK1833420.1"/>
    <property type="molecule type" value="Genomic_DNA"/>
</dbReference>
<sequence>MKTSYAVLIRTRDSEATIREVLTGLLNQRLPPRRVVIVDNQSRDATLAIVHELVPEAVVVEYPAGEPFNYSKALNLGMAEVDCEFCLIVSSHVILKRFDVTQKSLSFLRESPKYGAVVYGSVKDRDLSFNAPSPSITDAASEANNRGQMIRTSCWVEEPFCETIPTCEDQLWSRAIKARAWAVAVLPEVISYENPYKNTAKRVQEAYVMGRWIDTWGDTGRASLCSVRVLLIKGARFRLREGLAEIQVLFSRLLGKAGVERNYGSSSYRKRLG</sequence>
<dbReference type="Proteomes" id="UP000604083">
    <property type="component" value="Unassembled WGS sequence"/>
</dbReference>
<evidence type="ECO:0000313" key="2">
    <source>
        <dbReference type="EMBL" id="MBK1833420.1"/>
    </source>
</evidence>
<dbReference type="InterPro" id="IPR001173">
    <property type="entry name" value="Glyco_trans_2-like"/>
</dbReference>
<dbReference type="Pfam" id="PF00535">
    <property type="entry name" value="Glycos_transf_2"/>
    <property type="match status" value="1"/>
</dbReference>
<dbReference type="Gene3D" id="3.90.550.10">
    <property type="entry name" value="Spore Coat Polysaccharide Biosynthesis Protein SpsA, Chain A"/>
    <property type="match status" value="1"/>
</dbReference>
<protein>
    <submittedName>
        <fullName evidence="2">Glycosyltransferase</fullName>
    </submittedName>
</protein>
<feature type="domain" description="Glycosyltransferase 2-like" evidence="1">
    <location>
        <begin position="7"/>
        <end position="110"/>
    </location>
</feature>
<accession>A0A934VLZ3</accession>
<evidence type="ECO:0000259" key="1">
    <source>
        <dbReference type="Pfam" id="PF00535"/>
    </source>
</evidence>